<protein>
    <recommendedName>
        <fullName evidence="4">Septum formation initiator</fullName>
    </recommendedName>
</protein>
<reference evidence="3" key="1">
    <citation type="submission" date="2016-10" db="EMBL/GenBank/DDBJ databases">
        <authorList>
            <person name="Varghese N."/>
            <person name="Submissions S."/>
        </authorList>
    </citation>
    <scope>NUCLEOTIDE SEQUENCE [LARGE SCALE GENOMIC DNA]</scope>
    <source>
        <strain evidence="3">DSM 45501</strain>
    </source>
</reference>
<dbReference type="AlphaFoldDB" id="A0A1I6Y522"/>
<proteinExistence type="predicted"/>
<evidence type="ECO:0000313" key="2">
    <source>
        <dbReference type="EMBL" id="SFT45639.1"/>
    </source>
</evidence>
<dbReference type="STRING" id="995060.SAMN04487904_102217"/>
<accession>A0A1I6Y522</accession>
<dbReference type="Proteomes" id="UP000199165">
    <property type="component" value="Unassembled WGS sequence"/>
</dbReference>
<evidence type="ECO:0000313" key="3">
    <source>
        <dbReference type="Proteomes" id="UP000199165"/>
    </source>
</evidence>
<gene>
    <name evidence="2" type="ORF">SAMN04487904_102217</name>
</gene>
<keyword evidence="3" id="KW-1185">Reference proteome</keyword>
<name>A0A1I6Y522_9ACTN</name>
<dbReference type="EMBL" id="FPAT01000002">
    <property type="protein sequence ID" value="SFT45639.1"/>
    <property type="molecule type" value="Genomic_DNA"/>
</dbReference>
<evidence type="ECO:0008006" key="4">
    <source>
        <dbReference type="Google" id="ProtNLM"/>
    </source>
</evidence>
<evidence type="ECO:0000256" key="1">
    <source>
        <dbReference type="SAM" id="MobiDB-lite"/>
    </source>
</evidence>
<feature type="region of interest" description="Disordered" evidence="1">
    <location>
        <begin position="42"/>
        <end position="97"/>
    </location>
</feature>
<organism evidence="2 3">
    <name type="scientific">Actinopolyspora righensis</name>
    <dbReference type="NCBI Taxonomy" id="995060"/>
    <lineage>
        <taxon>Bacteria</taxon>
        <taxon>Bacillati</taxon>
        <taxon>Actinomycetota</taxon>
        <taxon>Actinomycetes</taxon>
        <taxon>Actinopolysporales</taxon>
        <taxon>Actinopolysporaceae</taxon>
        <taxon>Actinopolyspora</taxon>
        <taxon>Actinopolyspora alba group</taxon>
    </lineage>
</organism>
<dbReference type="RefSeq" id="WP_092974233.1">
    <property type="nucleotide sequence ID" value="NZ_FPAT01000002.1"/>
</dbReference>
<sequence>MRPPTGRGRTALAVLGWCCAAALAVGVGLAAVSALGRGILDGGPPMTSPEQVRRELARPAPSTTGGGAEQPDADGAGSAEVDRTPGGTVTAGCSPGELASLRSWSPAQGFRAREVRDGPVEEAELTFESEDTEVEITVVCDGTRPLISTEIDQ</sequence>